<dbReference type="RefSeq" id="WP_189548032.1">
    <property type="nucleotide sequence ID" value="NZ_BMTF01000042.1"/>
</dbReference>
<comment type="caution">
    <text evidence="1">The sequence shown here is derived from an EMBL/GenBank/DDBJ whole genome shotgun (WGS) entry which is preliminary data.</text>
</comment>
<keyword evidence="2" id="KW-1185">Reference proteome</keyword>
<dbReference type="Proteomes" id="UP000660675">
    <property type="component" value="Unassembled WGS sequence"/>
</dbReference>
<reference evidence="2" key="1">
    <citation type="journal article" date="2019" name="Int. J. Syst. Evol. Microbiol.">
        <title>The Global Catalogue of Microorganisms (GCM) 10K type strain sequencing project: providing services to taxonomists for standard genome sequencing and annotation.</title>
        <authorList>
            <consortium name="The Broad Institute Genomics Platform"/>
            <consortium name="The Broad Institute Genome Sequencing Center for Infectious Disease"/>
            <person name="Wu L."/>
            <person name="Ma J."/>
        </authorList>
    </citation>
    <scope>NUCLEOTIDE SEQUENCE [LARGE SCALE GENOMIC DNA]</scope>
    <source>
        <strain evidence="2">JCM 4376</strain>
    </source>
</reference>
<evidence type="ECO:0000313" key="2">
    <source>
        <dbReference type="Proteomes" id="UP000660675"/>
    </source>
</evidence>
<accession>A0ABQ2W8M2</accession>
<name>A0ABQ2W8M2_9ACTN</name>
<evidence type="ECO:0000313" key="1">
    <source>
        <dbReference type="EMBL" id="GGV96870.1"/>
    </source>
</evidence>
<sequence>MAVVVWIVEGTWPACLGTQLAARVLAEIGNDRTHFADARFLLSLSSRSGHWRCSTVGHGLNFRRWPSRPSADAGRVEGVLT</sequence>
<proteinExistence type="predicted"/>
<organism evidence="1 2">
    <name type="scientific">Streptomyces gelaticus</name>
    <dbReference type="NCBI Taxonomy" id="285446"/>
    <lineage>
        <taxon>Bacteria</taxon>
        <taxon>Bacillati</taxon>
        <taxon>Actinomycetota</taxon>
        <taxon>Actinomycetes</taxon>
        <taxon>Kitasatosporales</taxon>
        <taxon>Streptomycetaceae</taxon>
        <taxon>Streptomyces</taxon>
    </lineage>
</organism>
<gene>
    <name evidence="1" type="ORF">GCM10015535_67120</name>
</gene>
<dbReference type="EMBL" id="BMTF01000042">
    <property type="protein sequence ID" value="GGV96870.1"/>
    <property type="molecule type" value="Genomic_DNA"/>
</dbReference>
<protein>
    <submittedName>
        <fullName evidence="1">Uncharacterized protein</fullName>
    </submittedName>
</protein>